<protein>
    <submittedName>
        <fullName evidence="3">Uncharacterized protein</fullName>
    </submittedName>
</protein>
<dbReference type="AlphaFoldDB" id="A0AAD8IEE1"/>
<dbReference type="InterPro" id="IPR038980">
    <property type="entry name" value="ATM_plant"/>
</dbReference>
<proteinExistence type="predicted"/>
<evidence type="ECO:0000313" key="4">
    <source>
        <dbReference type="Proteomes" id="UP001237642"/>
    </source>
</evidence>
<organism evidence="3 4">
    <name type="scientific">Heracleum sosnowskyi</name>
    <dbReference type="NCBI Taxonomy" id="360622"/>
    <lineage>
        <taxon>Eukaryota</taxon>
        <taxon>Viridiplantae</taxon>
        <taxon>Streptophyta</taxon>
        <taxon>Embryophyta</taxon>
        <taxon>Tracheophyta</taxon>
        <taxon>Spermatophyta</taxon>
        <taxon>Magnoliopsida</taxon>
        <taxon>eudicotyledons</taxon>
        <taxon>Gunneridae</taxon>
        <taxon>Pentapetalae</taxon>
        <taxon>asterids</taxon>
        <taxon>campanulids</taxon>
        <taxon>Apiales</taxon>
        <taxon>Apiaceae</taxon>
        <taxon>Apioideae</taxon>
        <taxon>apioid superclade</taxon>
        <taxon>Tordylieae</taxon>
        <taxon>Tordyliinae</taxon>
        <taxon>Heracleum</taxon>
    </lineage>
</organism>
<reference evidence="3" key="2">
    <citation type="submission" date="2023-05" db="EMBL/GenBank/DDBJ databases">
        <authorList>
            <person name="Schelkunov M.I."/>
        </authorList>
    </citation>
    <scope>NUCLEOTIDE SEQUENCE</scope>
    <source>
        <strain evidence="3">Hsosn_3</strain>
        <tissue evidence="3">Leaf</tissue>
    </source>
</reference>
<feature type="coiled-coil region" evidence="1">
    <location>
        <begin position="525"/>
        <end position="552"/>
    </location>
</feature>
<dbReference type="Proteomes" id="UP001237642">
    <property type="component" value="Unassembled WGS sequence"/>
</dbReference>
<dbReference type="PANTHER" id="PTHR37079">
    <property type="entry name" value="SERINE/THREONINE-PROTEIN KINASE ATM"/>
    <property type="match status" value="1"/>
</dbReference>
<feature type="compositionally biased region" description="Low complexity" evidence="2">
    <location>
        <begin position="68"/>
        <end position="91"/>
    </location>
</feature>
<evidence type="ECO:0000313" key="3">
    <source>
        <dbReference type="EMBL" id="KAK1384230.1"/>
    </source>
</evidence>
<accession>A0AAD8IEE1</accession>
<gene>
    <name evidence="3" type="ORF">POM88_021965</name>
</gene>
<dbReference type="PANTHER" id="PTHR37079:SF4">
    <property type="entry name" value="SERINE_THREONINE-PROTEIN KINASE ATM"/>
    <property type="match status" value="1"/>
</dbReference>
<evidence type="ECO:0000256" key="1">
    <source>
        <dbReference type="SAM" id="Coils"/>
    </source>
</evidence>
<sequence>MENHLRHGSAHLLMHSLVIVMTLFLDYARKLKNLDFDLCKLISSKLQRTSSSVLSSKQESSKGIDKPSSYNSRSRSSVKLKDSASTSTESSLSEKSRSQQLAVAHILLLFCMSSTGVKKFKCLTLGSPDFSDLELLPLHIEILLSSQIITFEHDGNWSKALEYYDLQGRSEPIVPASKLSPENSLRREQFSFPLTEDEMRIRKPYKGLIRSLQQLGCTHVLDLYSQGLTSRKGRFQHDFEFTELVLFETNICLILELSIQVSYEAAWHAGNWDFSLLYDGALCGNPSPQIRSDHFNENLHSCLRALQEGDVKDFYLKLKDSKQLSWLSVEWSCILKGSQLHMTLLEPFIAIRRVLLQVLSCTDCTVQHLLESASTLRKGTRLSQAAAALHEFKSLSAGKGITQNNLYLIGRIEEAKLLRAQDVYRLVGKWLSETRSSNSRTILEKYLRHAVTLAEDHMTTEKSPWEDSQTHFHLALYADALFRNCEESLNFNEWHAAMPVKKTRGPTKELEALIRRLKSSSKGDKSDYSIKIQNLQKQLSMYREEAEKLQQDKDNFLSIALEGYKHCLVIEDKYDIRVFALVSLLKKMAIDHPYHTVFQLLALENGVIESKES</sequence>
<feature type="region of interest" description="Disordered" evidence="2">
    <location>
        <begin position="53"/>
        <end position="92"/>
    </location>
</feature>
<dbReference type="GO" id="GO:0004674">
    <property type="term" value="F:protein serine/threonine kinase activity"/>
    <property type="evidence" value="ECO:0007669"/>
    <property type="project" value="InterPro"/>
</dbReference>
<keyword evidence="4" id="KW-1185">Reference proteome</keyword>
<comment type="caution">
    <text evidence="3">The sequence shown here is derived from an EMBL/GenBank/DDBJ whole genome shotgun (WGS) entry which is preliminary data.</text>
</comment>
<dbReference type="GO" id="GO:0006974">
    <property type="term" value="P:DNA damage response"/>
    <property type="evidence" value="ECO:0007669"/>
    <property type="project" value="InterPro"/>
</dbReference>
<evidence type="ECO:0000256" key="2">
    <source>
        <dbReference type="SAM" id="MobiDB-lite"/>
    </source>
</evidence>
<dbReference type="EMBL" id="JAUIZM010000005">
    <property type="protein sequence ID" value="KAK1384230.1"/>
    <property type="molecule type" value="Genomic_DNA"/>
</dbReference>
<name>A0AAD8IEE1_9APIA</name>
<keyword evidence="1" id="KW-0175">Coiled coil</keyword>
<reference evidence="3" key="1">
    <citation type="submission" date="2023-02" db="EMBL/GenBank/DDBJ databases">
        <title>Genome of toxic invasive species Heracleum sosnowskyi carries increased number of genes despite the absence of recent whole-genome duplications.</title>
        <authorList>
            <person name="Schelkunov M."/>
            <person name="Shtratnikova V."/>
            <person name="Makarenko M."/>
            <person name="Klepikova A."/>
            <person name="Omelchenko D."/>
            <person name="Novikova G."/>
            <person name="Obukhova E."/>
            <person name="Bogdanov V."/>
            <person name="Penin A."/>
            <person name="Logacheva M."/>
        </authorList>
    </citation>
    <scope>NUCLEOTIDE SEQUENCE</scope>
    <source>
        <strain evidence="3">Hsosn_3</strain>
        <tissue evidence="3">Leaf</tissue>
    </source>
</reference>